<evidence type="ECO:0000256" key="1">
    <source>
        <dbReference type="ARBA" id="ARBA00022603"/>
    </source>
</evidence>
<organism evidence="8">
    <name type="scientific">Rhodosorus marinus</name>
    <dbReference type="NCBI Taxonomy" id="101924"/>
    <lineage>
        <taxon>Eukaryota</taxon>
        <taxon>Rhodophyta</taxon>
        <taxon>Stylonematophyceae</taxon>
        <taxon>Stylonematales</taxon>
        <taxon>Stylonemataceae</taxon>
        <taxon>Rhodosorus</taxon>
    </lineage>
</organism>
<dbReference type="GO" id="GO:0003723">
    <property type="term" value="F:RNA binding"/>
    <property type="evidence" value="ECO:0007669"/>
    <property type="project" value="UniProtKB-UniRule"/>
</dbReference>
<dbReference type="EMBL" id="HBHW01019937">
    <property type="protein sequence ID" value="CAE0047485.1"/>
    <property type="molecule type" value="Transcribed_RNA"/>
</dbReference>
<feature type="compositionally biased region" description="Basic residues" evidence="6">
    <location>
        <begin position="319"/>
        <end position="334"/>
    </location>
</feature>
<feature type="compositionally biased region" description="Basic and acidic residues" evidence="6">
    <location>
        <begin position="335"/>
        <end position="353"/>
    </location>
</feature>
<dbReference type="Pfam" id="PF01189">
    <property type="entry name" value="Methyltr_RsmB-F"/>
    <property type="match status" value="1"/>
</dbReference>
<dbReference type="InterPro" id="IPR029063">
    <property type="entry name" value="SAM-dependent_MTases_sf"/>
</dbReference>
<dbReference type="PRINTS" id="PR02008">
    <property type="entry name" value="RCMTFAMILY"/>
</dbReference>
<dbReference type="GO" id="GO:0005730">
    <property type="term" value="C:nucleolus"/>
    <property type="evidence" value="ECO:0007669"/>
    <property type="project" value="TreeGrafter"/>
</dbReference>
<dbReference type="PANTHER" id="PTHR22807:SF30">
    <property type="entry name" value="28S RRNA (CYTOSINE(4447)-C(5))-METHYLTRANSFERASE-RELATED"/>
    <property type="match status" value="1"/>
</dbReference>
<evidence type="ECO:0000313" key="8">
    <source>
        <dbReference type="EMBL" id="CAE0047479.1"/>
    </source>
</evidence>
<feature type="binding site" evidence="5">
    <location>
        <position position="116"/>
    </location>
    <ligand>
        <name>S-adenosyl-L-methionine</name>
        <dbReference type="ChEBI" id="CHEBI:59789"/>
    </ligand>
</feature>
<evidence type="ECO:0000256" key="3">
    <source>
        <dbReference type="ARBA" id="ARBA00022691"/>
    </source>
</evidence>
<keyword evidence="1 5" id="KW-0489">Methyltransferase</keyword>
<dbReference type="InterPro" id="IPR023267">
    <property type="entry name" value="RCMT"/>
</dbReference>
<feature type="domain" description="SAM-dependent MTase RsmB/NOP-type" evidence="7">
    <location>
        <begin position="1"/>
        <end position="287"/>
    </location>
</feature>
<evidence type="ECO:0000313" key="10">
    <source>
        <dbReference type="EMBL" id="CAE0047485.1"/>
    </source>
</evidence>
<evidence type="ECO:0000256" key="5">
    <source>
        <dbReference type="PROSITE-ProRule" id="PRU01023"/>
    </source>
</evidence>
<feature type="binding site" evidence="5">
    <location>
        <position position="143"/>
    </location>
    <ligand>
        <name>S-adenosyl-L-methionine</name>
        <dbReference type="ChEBI" id="CHEBI:59789"/>
    </ligand>
</feature>
<feature type="compositionally biased region" description="Basic and acidic residues" evidence="6">
    <location>
        <begin position="294"/>
        <end position="308"/>
    </location>
</feature>
<dbReference type="PANTHER" id="PTHR22807">
    <property type="entry name" value="NOP2 YEAST -RELATED NOL1/NOP2/FMU SUN DOMAIN-CONTAINING"/>
    <property type="match status" value="1"/>
</dbReference>
<protein>
    <recommendedName>
        <fullName evidence="7">SAM-dependent MTase RsmB/NOP-type domain-containing protein</fullName>
    </recommendedName>
</protein>
<dbReference type="PROSITE" id="PS51686">
    <property type="entry name" value="SAM_MT_RSMB_NOP"/>
    <property type="match status" value="1"/>
</dbReference>
<proteinExistence type="inferred from homology"/>
<keyword evidence="3 5" id="KW-0949">S-adenosyl-L-methionine</keyword>
<gene>
    <name evidence="8" type="ORF">RMAR00112_LOCUS15458</name>
    <name evidence="9" type="ORF">RMAR00112_LOCUS15462</name>
    <name evidence="10" type="ORF">RMAR00112_LOCUS15464</name>
</gene>
<feature type="binding site" evidence="5">
    <location>
        <position position="160"/>
    </location>
    <ligand>
        <name>S-adenosyl-L-methionine</name>
        <dbReference type="ChEBI" id="CHEBI:59789"/>
    </ligand>
</feature>
<evidence type="ECO:0000256" key="6">
    <source>
        <dbReference type="SAM" id="MobiDB-lite"/>
    </source>
</evidence>
<comment type="similarity">
    <text evidence="5">Belongs to the class I-like SAM-binding methyltransferase superfamily. RsmB/NOP family.</text>
</comment>
<dbReference type="CDD" id="cd02440">
    <property type="entry name" value="AdoMet_MTases"/>
    <property type="match status" value="1"/>
</dbReference>
<name>A0A7S2ZRW6_9RHOD</name>
<dbReference type="EMBL" id="HBHW01019931">
    <property type="protein sequence ID" value="CAE0047479.1"/>
    <property type="molecule type" value="Transcribed_RNA"/>
</dbReference>
<dbReference type="InterPro" id="IPR049560">
    <property type="entry name" value="MeTrfase_RsmB-F_NOP2_cat"/>
</dbReference>
<dbReference type="AlphaFoldDB" id="A0A7S2ZRW6"/>
<dbReference type="GO" id="GO:0009383">
    <property type="term" value="F:rRNA (cytosine-C5-)-methyltransferase activity"/>
    <property type="evidence" value="ECO:0007669"/>
    <property type="project" value="TreeGrafter"/>
</dbReference>
<dbReference type="Gene3D" id="3.40.50.150">
    <property type="entry name" value="Vaccinia Virus protein VP39"/>
    <property type="match status" value="1"/>
</dbReference>
<feature type="binding site" evidence="5">
    <location>
        <begin position="92"/>
        <end position="98"/>
    </location>
    <ligand>
        <name>S-adenosyl-L-methionine</name>
        <dbReference type="ChEBI" id="CHEBI:59789"/>
    </ligand>
</feature>
<feature type="compositionally biased region" description="Basic residues" evidence="6">
    <location>
        <begin position="407"/>
        <end position="418"/>
    </location>
</feature>
<evidence type="ECO:0000256" key="2">
    <source>
        <dbReference type="ARBA" id="ARBA00022679"/>
    </source>
</evidence>
<evidence type="ECO:0000259" key="7">
    <source>
        <dbReference type="PROSITE" id="PS51686"/>
    </source>
</evidence>
<evidence type="ECO:0000313" key="9">
    <source>
        <dbReference type="EMBL" id="CAE0047483.1"/>
    </source>
</evidence>
<feature type="compositionally biased region" description="Low complexity" evidence="6">
    <location>
        <begin position="397"/>
        <end position="406"/>
    </location>
</feature>
<dbReference type="GO" id="GO:0000470">
    <property type="term" value="P:maturation of LSU-rRNA"/>
    <property type="evidence" value="ECO:0007669"/>
    <property type="project" value="TreeGrafter"/>
</dbReference>
<evidence type="ECO:0000256" key="4">
    <source>
        <dbReference type="ARBA" id="ARBA00022884"/>
    </source>
</evidence>
<dbReference type="NCBIfam" id="TIGR00446">
    <property type="entry name" value="nop2p"/>
    <property type="match status" value="1"/>
</dbReference>
<dbReference type="SUPFAM" id="SSF53335">
    <property type="entry name" value="S-adenosyl-L-methionine-dependent methyltransferases"/>
    <property type="match status" value="1"/>
</dbReference>
<dbReference type="EMBL" id="HBHW01019935">
    <property type="protein sequence ID" value="CAE0047483.1"/>
    <property type="molecule type" value="Transcribed_RNA"/>
</dbReference>
<dbReference type="Gene3D" id="3.30.70.1170">
    <property type="entry name" value="Sun protein, domain 3"/>
    <property type="match status" value="1"/>
</dbReference>
<dbReference type="GO" id="GO:0070475">
    <property type="term" value="P:rRNA base methylation"/>
    <property type="evidence" value="ECO:0007669"/>
    <property type="project" value="TreeGrafter"/>
</dbReference>
<keyword evidence="2 5" id="KW-0808">Transferase</keyword>
<dbReference type="InterPro" id="IPR001678">
    <property type="entry name" value="MeTrfase_RsmB-F_NOP2_dom"/>
</dbReference>
<feature type="active site" description="Nucleophile" evidence="5">
    <location>
        <position position="217"/>
    </location>
</feature>
<feature type="compositionally biased region" description="Basic and acidic residues" evidence="6">
    <location>
        <begin position="419"/>
        <end position="430"/>
    </location>
</feature>
<dbReference type="InterPro" id="IPR011023">
    <property type="entry name" value="Nop2p"/>
</dbReference>
<reference evidence="8" key="1">
    <citation type="submission" date="2021-01" db="EMBL/GenBank/DDBJ databases">
        <authorList>
            <person name="Corre E."/>
            <person name="Pelletier E."/>
            <person name="Niang G."/>
            <person name="Scheremetjew M."/>
            <person name="Finn R."/>
            <person name="Kale V."/>
            <person name="Holt S."/>
            <person name="Cochrane G."/>
            <person name="Meng A."/>
            <person name="Brown T."/>
            <person name="Cohen L."/>
        </authorList>
    </citation>
    <scope>NUCLEOTIDE SEQUENCE</scope>
    <source>
        <strain evidence="8">CCMP 769</strain>
    </source>
</reference>
<sequence>MEAMDNPRPLTIRANTLKTRRRDLAQALISRGVNVDPIDKWSKVGLLVSESQVPVGATPEYLAGHYMIQSASSFMPVIALAPQPDERVLDVAAAPGGKTQYIAALMNNKGVLIANDAKKERIKALVGNLQRMGVENTIVSHYDGRKLPEVMKGFDRVLLDSPCSGTGIISHDPSVKTQRTNEDIARTVHLQKQLLLAAIDSCNAESSSGGYVVYSTCSLMVDENEEVVDYALRKRFVKVVPAGLPFGVPGFVNFKGTRFNQQMLEARRIYPHVHNLDGFFICKLKKTKNGVRSKHVDENADDEKREENETVDVQVPPVKLKRGKAIKKDGKKKTIGRDKEEQARGRRGIKDEVAAGSEQHTSEEDKSVQVKSKKVQQERKLKAKSRKLLDSEHVKSSKAASNALSSSRRKEKLKKKRQKLSEKAAPKSRS</sequence>
<dbReference type="FunFam" id="3.30.70.1170:FF:000009">
    <property type="entry name" value="Nucleolar protein-like"/>
    <property type="match status" value="1"/>
</dbReference>
<feature type="region of interest" description="Disordered" evidence="6">
    <location>
        <begin position="291"/>
        <end position="430"/>
    </location>
</feature>
<accession>A0A7S2ZRW6</accession>
<keyword evidence="4 5" id="KW-0694">RNA-binding</keyword>